<dbReference type="Gene3D" id="3.40.50.150">
    <property type="entry name" value="Vaccinia Virus protein VP39"/>
    <property type="match status" value="1"/>
</dbReference>
<protein>
    <recommendedName>
        <fullName evidence="1">Methyltransferase FkbM domain-containing protein</fullName>
    </recommendedName>
</protein>
<sequence length="291" mass="33764">MKANGLCSRLRSKSSITILILFACCTLYFSLGSFIKRTDTDQRNVSQSRHYIDQEKSTRKCRFVFLDLGSNKGVQVRKVYEPWLYPKAPFLKYFDEYFGPVSRTYRRQDVCSFGFEANPRHMTRLKHIEKSYINKNLSVSFENYAVSNRTRDTITVYSETNFDLDWGAGILDTAINNKKNMTKYDVPTMDLADFIKTSIQPLRPDKVLMKMDIEGSEFIVLPHLYKHKLFCKNIITAMAIELHDWAKPSFNSSLTISSLTSLLQAQTCKPTLILNLDDETYNFDVDIQPDW</sequence>
<proteinExistence type="predicted"/>
<dbReference type="AlphaFoldDB" id="A0A9D4SA51"/>
<evidence type="ECO:0000313" key="2">
    <source>
        <dbReference type="EMBL" id="KAH3897466.1"/>
    </source>
</evidence>
<dbReference type="EMBL" id="JAIWYP010000001">
    <property type="protein sequence ID" value="KAH3897466.1"/>
    <property type="molecule type" value="Genomic_DNA"/>
</dbReference>
<name>A0A9D4SA51_DREPO</name>
<keyword evidence="3" id="KW-1185">Reference proteome</keyword>
<reference evidence="2" key="1">
    <citation type="journal article" date="2019" name="bioRxiv">
        <title>The Genome of the Zebra Mussel, Dreissena polymorpha: A Resource for Invasive Species Research.</title>
        <authorList>
            <person name="McCartney M.A."/>
            <person name="Auch B."/>
            <person name="Kono T."/>
            <person name="Mallez S."/>
            <person name="Zhang Y."/>
            <person name="Obille A."/>
            <person name="Becker A."/>
            <person name="Abrahante J.E."/>
            <person name="Garbe J."/>
            <person name="Badalamenti J.P."/>
            <person name="Herman A."/>
            <person name="Mangelson H."/>
            <person name="Liachko I."/>
            <person name="Sullivan S."/>
            <person name="Sone E.D."/>
            <person name="Koren S."/>
            <person name="Silverstein K.A.T."/>
            <person name="Beckman K.B."/>
            <person name="Gohl D.M."/>
        </authorList>
    </citation>
    <scope>NUCLEOTIDE SEQUENCE</scope>
    <source>
        <strain evidence="2">Duluth1</strain>
        <tissue evidence="2">Whole animal</tissue>
    </source>
</reference>
<reference evidence="2" key="2">
    <citation type="submission" date="2020-11" db="EMBL/GenBank/DDBJ databases">
        <authorList>
            <person name="McCartney M.A."/>
            <person name="Auch B."/>
            <person name="Kono T."/>
            <person name="Mallez S."/>
            <person name="Becker A."/>
            <person name="Gohl D.M."/>
            <person name="Silverstein K.A.T."/>
            <person name="Koren S."/>
            <person name="Bechman K.B."/>
            <person name="Herman A."/>
            <person name="Abrahante J.E."/>
            <person name="Garbe J."/>
        </authorList>
    </citation>
    <scope>NUCLEOTIDE SEQUENCE</scope>
    <source>
        <strain evidence="2">Duluth1</strain>
        <tissue evidence="2">Whole animal</tissue>
    </source>
</reference>
<dbReference type="PROSITE" id="PS51257">
    <property type="entry name" value="PROKAR_LIPOPROTEIN"/>
    <property type="match status" value="1"/>
</dbReference>
<feature type="domain" description="Methyltransferase FkbM" evidence="1">
    <location>
        <begin position="100"/>
        <end position="246"/>
    </location>
</feature>
<evidence type="ECO:0000259" key="1">
    <source>
        <dbReference type="Pfam" id="PF05050"/>
    </source>
</evidence>
<dbReference type="InterPro" id="IPR006342">
    <property type="entry name" value="FkbM_mtfrase"/>
</dbReference>
<dbReference type="Pfam" id="PF05050">
    <property type="entry name" value="Methyltransf_21"/>
    <property type="match status" value="1"/>
</dbReference>
<organism evidence="2 3">
    <name type="scientific">Dreissena polymorpha</name>
    <name type="common">Zebra mussel</name>
    <name type="synonym">Mytilus polymorpha</name>
    <dbReference type="NCBI Taxonomy" id="45954"/>
    <lineage>
        <taxon>Eukaryota</taxon>
        <taxon>Metazoa</taxon>
        <taxon>Spiralia</taxon>
        <taxon>Lophotrochozoa</taxon>
        <taxon>Mollusca</taxon>
        <taxon>Bivalvia</taxon>
        <taxon>Autobranchia</taxon>
        <taxon>Heteroconchia</taxon>
        <taxon>Euheterodonta</taxon>
        <taxon>Imparidentia</taxon>
        <taxon>Neoheterodontei</taxon>
        <taxon>Myida</taxon>
        <taxon>Dreissenoidea</taxon>
        <taxon>Dreissenidae</taxon>
        <taxon>Dreissena</taxon>
    </lineage>
</organism>
<comment type="caution">
    <text evidence="2">The sequence shown here is derived from an EMBL/GenBank/DDBJ whole genome shotgun (WGS) entry which is preliminary data.</text>
</comment>
<evidence type="ECO:0000313" key="3">
    <source>
        <dbReference type="Proteomes" id="UP000828390"/>
    </source>
</evidence>
<dbReference type="Proteomes" id="UP000828390">
    <property type="component" value="Unassembled WGS sequence"/>
</dbReference>
<dbReference type="InterPro" id="IPR029063">
    <property type="entry name" value="SAM-dependent_MTases_sf"/>
</dbReference>
<accession>A0A9D4SA51</accession>
<dbReference type="SUPFAM" id="SSF53335">
    <property type="entry name" value="S-adenosyl-L-methionine-dependent methyltransferases"/>
    <property type="match status" value="1"/>
</dbReference>
<gene>
    <name evidence="2" type="ORF">DPMN_021654</name>
</gene>